<dbReference type="RefSeq" id="WP_191726349.1">
    <property type="nucleotide sequence ID" value="NZ_JACSPY010000007.1"/>
</dbReference>
<evidence type="ECO:0000313" key="8">
    <source>
        <dbReference type="Proteomes" id="UP000651517"/>
    </source>
</evidence>
<organism evidence="7 8">
    <name type="scientific">Brevibacterium gallinarum</name>
    <dbReference type="NCBI Taxonomy" id="2762220"/>
    <lineage>
        <taxon>Bacteria</taxon>
        <taxon>Bacillati</taxon>
        <taxon>Actinomycetota</taxon>
        <taxon>Actinomycetes</taxon>
        <taxon>Micrococcales</taxon>
        <taxon>Brevibacteriaceae</taxon>
        <taxon>Brevibacterium</taxon>
    </lineage>
</organism>
<dbReference type="SMART" id="SM00062">
    <property type="entry name" value="PBPb"/>
    <property type="match status" value="1"/>
</dbReference>
<keyword evidence="2" id="KW-0813">Transport</keyword>
<dbReference type="SUPFAM" id="SSF53850">
    <property type="entry name" value="Periplasmic binding protein-like II"/>
    <property type="match status" value="1"/>
</dbReference>
<dbReference type="PANTHER" id="PTHR30085:SF6">
    <property type="entry name" value="ABC TRANSPORTER GLUTAMINE-BINDING PROTEIN GLNH"/>
    <property type="match status" value="1"/>
</dbReference>
<evidence type="ECO:0000256" key="5">
    <source>
        <dbReference type="SAM" id="SignalP"/>
    </source>
</evidence>
<evidence type="ECO:0000313" key="7">
    <source>
        <dbReference type="EMBL" id="MBD8020927.1"/>
    </source>
</evidence>
<evidence type="ECO:0000256" key="3">
    <source>
        <dbReference type="ARBA" id="ARBA00022729"/>
    </source>
</evidence>
<feature type="region of interest" description="Disordered" evidence="4">
    <location>
        <begin position="139"/>
        <end position="205"/>
    </location>
</feature>
<evidence type="ECO:0000256" key="2">
    <source>
        <dbReference type="ARBA" id="ARBA00022448"/>
    </source>
</evidence>
<evidence type="ECO:0000256" key="1">
    <source>
        <dbReference type="ARBA" id="ARBA00010333"/>
    </source>
</evidence>
<dbReference type="InterPro" id="IPR001638">
    <property type="entry name" value="Solute-binding_3/MltF_N"/>
</dbReference>
<dbReference type="PANTHER" id="PTHR30085">
    <property type="entry name" value="AMINO ACID ABC TRANSPORTER PERMEASE"/>
    <property type="match status" value="1"/>
</dbReference>
<dbReference type="Gene3D" id="3.40.190.10">
    <property type="entry name" value="Periplasmic binding protein-like II"/>
    <property type="match status" value="2"/>
</dbReference>
<comment type="caution">
    <text evidence="7">The sequence shown here is derived from an EMBL/GenBank/DDBJ whole genome shotgun (WGS) entry which is preliminary data.</text>
</comment>
<sequence>MPTSDTRARRRLSTAAALAGIALLAAGCGITDEAGSSAEPAHDYTVDSDAAVKDSPIWTDASDAAMLRIGVPFDQPGLGYLSAGKTVPAGFHAEIGSLIAGRLGFAAHQITWVDASADPASLLAGEEPAADLLIDTDGQPIEGLDAAPGPAATASAAETTEPDGGAGEITEDTATDGSGSGDSGTDDSGTGDAATDAPAIPADLAGPYHLGGQGLLSPAASDLSEFSELTGQQVCALPGSPGKQAIEEETTAAVVERESLSDCAAALTAGEVDAVVGADLDLQALVAQDPQALTLSEDRLRPAGYWIRMRTEDPALAEAIAEGIAAAADDGEWAHAVEAAFGSDVEMTPPPTR</sequence>
<comment type="similarity">
    <text evidence="1">Belongs to the bacterial solute-binding protein 3 family.</text>
</comment>
<keyword evidence="3 5" id="KW-0732">Signal</keyword>
<name>A0ABR8WV19_9MICO</name>
<dbReference type="PROSITE" id="PS51257">
    <property type="entry name" value="PROKAR_LIPOPROTEIN"/>
    <property type="match status" value="1"/>
</dbReference>
<keyword evidence="8" id="KW-1185">Reference proteome</keyword>
<feature type="chain" id="PRO_5046423011" evidence="5">
    <location>
        <begin position="28"/>
        <end position="353"/>
    </location>
</feature>
<accession>A0ABR8WV19</accession>
<evidence type="ECO:0000259" key="6">
    <source>
        <dbReference type="SMART" id="SM00062"/>
    </source>
</evidence>
<proteinExistence type="inferred from homology"/>
<protein>
    <submittedName>
        <fullName evidence="7">Transporter substrate-binding domain-containing protein</fullName>
    </submittedName>
</protein>
<dbReference type="EMBL" id="JACSPY010000007">
    <property type="protein sequence ID" value="MBD8020927.1"/>
    <property type="molecule type" value="Genomic_DNA"/>
</dbReference>
<feature type="compositionally biased region" description="Low complexity" evidence="4">
    <location>
        <begin position="146"/>
        <end position="159"/>
    </location>
</feature>
<reference evidence="7 8" key="1">
    <citation type="submission" date="2020-08" db="EMBL/GenBank/DDBJ databases">
        <title>A Genomic Blueprint of the Chicken Gut Microbiome.</title>
        <authorList>
            <person name="Gilroy R."/>
            <person name="Ravi A."/>
            <person name="Getino M."/>
            <person name="Pursley I."/>
            <person name="Horton D.L."/>
            <person name="Alikhan N.-F."/>
            <person name="Baker D."/>
            <person name="Gharbi K."/>
            <person name="Hall N."/>
            <person name="Watson M."/>
            <person name="Adriaenssens E.M."/>
            <person name="Foster-Nyarko E."/>
            <person name="Jarju S."/>
            <person name="Secka A."/>
            <person name="Antonio M."/>
            <person name="Oren A."/>
            <person name="Chaudhuri R."/>
            <person name="La Ragione R.M."/>
            <person name="Hildebrand F."/>
            <person name="Pallen M.J."/>
        </authorList>
    </citation>
    <scope>NUCLEOTIDE SEQUENCE [LARGE SCALE GENOMIC DNA]</scope>
    <source>
        <strain evidence="7 8">Re57</strain>
    </source>
</reference>
<feature type="domain" description="Solute-binding protein family 3/N-terminal" evidence="6">
    <location>
        <begin position="66"/>
        <end position="344"/>
    </location>
</feature>
<gene>
    <name evidence="7" type="ORF">H9634_09060</name>
</gene>
<evidence type="ECO:0000256" key="4">
    <source>
        <dbReference type="SAM" id="MobiDB-lite"/>
    </source>
</evidence>
<dbReference type="Proteomes" id="UP000651517">
    <property type="component" value="Unassembled WGS sequence"/>
</dbReference>
<dbReference type="InterPro" id="IPR051455">
    <property type="entry name" value="Bact_solute-bind_prot3"/>
</dbReference>
<feature type="compositionally biased region" description="Low complexity" evidence="4">
    <location>
        <begin position="186"/>
        <end position="197"/>
    </location>
</feature>
<feature type="signal peptide" evidence="5">
    <location>
        <begin position="1"/>
        <end position="27"/>
    </location>
</feature>